<dbReference type="OrthoDB" id="9807115at2"/>
<keyword evidence="2" id="KW-0813">Transport</keyword>
<evidence type="ECO:0000256" key="9">
    <source>
        <dbReference type="SAM" id="Phobius"/>
    </source>
</evidence>
<comment type="subcellular location">
    <subcellularLocation>
        <location evidence="1">Cell membrane</location>
        <topology evidence="1">Multi-pass membrane protein</topology>
    </subcellularLocation>
</comment>
<name>A0A506UGA3_9HYPH</name>
<sequence>MDYHYLFQITANGLVMGLIYALIAVGLALLFGVLGIVNFAHGEFLLVGAYGMVFALPLFGLSYVPGLAVAVVGALIFGLILYEAFLSKIGPGEFERSILITMALSIIILNGIQYFFTATPRMVETQFGFAGVDIGGIRIAWTRIAAGIVAILSFAGLITVLNFTQFGRAMRAVAQNREAALMVGIRPRRVGRNSVLLAAALCGLAGAAIAPIQLVQPYLGQTLVFKALAIIIIGGMGSIPGAAVAAICLGVLESWVGGFFDVIWQEAAGFIVMIAVLMLRPNGLFSRGGVRVG</sequence>
<dbReference type="GO" id="GO:0005886">
    <property type="term" value="C:plasma membrane"/>
    <property type="evidence" value="ECO:0007669"/>
    <property type="project" value="UniProtKB-SubCell"/>
</dbReference>
<dbReference type="GO" id="GO:0006865">
    <property type="term" value="P:amino acid transport"/>
    <property type="evidence" value="ECO:0007669"/>
    <property type="project" value="UniProtKB-KW"/>
</dbReference>
<comment type="caution">
    <text evidence="10">The sequence shown here is derived from an EMBL/GenBank/DDBJ whole genome shotgun (WGS) entry which is preliminary data.</text>
</comment>
<feature type="transmembrane region" description="Helical" evidence="9">
    <location>
        <begin position="44"/>
        <end position="61"/>
    </location>
</feature>
<evidence type="ECO:0000313" key="10">
    <source>
        <dbReference type="EMBL" id="TPW32244.1"/>
    </source>
</evidence>
<comment type="similarity">
    <text evidence="8">Belongs to the binding-protein-dependent transport system permease family. LivHM subfamily.</text>
</comment>
<feature type="transmembrane region" description="Helical" evidence="9">
    <location>
        <begin position="227"/>
        <end position="252"/>
    </location>
</feature>
<organism evidence="10 11">
    <name type="scientific">Martelella alba</name>
    <dbReference type="NCBI Taxonomy" id="2590451"/>
    <lineage>
        <taxon>Bacteria</taxon>
        <taxon>Pseudomonadati</taxon>
        <taxon>Pseudomonadota</taxon>
        <taxon>Alphaproteobacteria</taxon>
        <taxon>Hyphomicrobiales</taxon>
        <taxon>Aurantimonadaceae</taxon>
        <taxon>Martelella</taxon>
    </lineage>
</organism>
<feature type="transmembrane region" description="Helical" evidence="9">
    <location>
        <begin position="259"/>
        <end position="279"/>
    </location>
</feature>
<dbReference type="Pfam" id="PF02653">
    <property type="entry name" value="BPD_transp_2"/>
    <property type="match status" value="1"/>
</dbReference>
<feature type="transmembrane region" description="Helical" evidence="9">
    <location>
        <begin position="14"/>
        <end position="37"/>
    </location>
</feature>
<feature type="transmembrane region" description="Helical" evidence="9">
    <location>
        <begin position="195"/>
        <end position="215"/>
    </location>
</feature>
<dbReference type="InterPro" id="IPR001851">
    <property type="entry name" value="ABC_transp_permease"/>
</dbReference>
<evidence type="ECO:0000256" key="5">
    <source>
        <dbReference type="ARBA" id="ARBA00022970"/>
    </source>
</evidence>
<dbReference type="PANTHER" id="PTHR11795:SF452">
    <property type="entry name" value="ABC TRANSPORTER PERMEASE PROTEIN"/>
    <property type="match status" value="1"/>
</dbReference>
<evidence type="ECO:0000256" key="7">
    <source>
        <dbReference type="ARBA" id="ARBA00023136"/>
    </source>
</evidence>
<evidence type="ECO:0000256" key="8">
    <source>
        <dbReference type="ARBA" id="ARBA00037998"/>
    </source>
</evidence>
<protein>
    <submittedName>
        <fullName evidence="10">Branched-chain amino acid ABC transporter permease</fullName>
    </submittedName>
</protein>
<evidence type="ECO:0000256" key="6">
    <source>
        <dbReference type="ARBA" id="ARBA00022989"/>
    </source>
</evidence>
<proteinExistence type="inferred from homology"/>
<keyword evidence="11" id="KW-1185">Reference proteome</keyword>
<dbReference type="CDD" id="cd06582">
    <property type="entry name" value="TM_PBP1_LivH_like"/>
    <property type="match status" value="1"/>
</dbReference>
<keyword evidence="5" id="KW-0029">Amino-acid transport</keyword>
<feature type="transmembrane region" description="Helical" evidence="9">
    <location>
        <begin position="98"/>
        <end position="116"/>
    </location>
</feature>
<evidence type="ECO:0000256" key="1">
    <source>
        <dbReference type="ARBA" id="ARBA00004651"/>
    </source>
</evidence>
<dbReference type="RefSeq" id="WP_141147754.1">
    <property type="nucleotide sequence ID" value="NZ_VHLG01000002.1"/>
</dbReference>
<dbReference type="InterPro" id="IPR052157">
    <property type="entry name" value="BCAA_transport_permease"/>
</dbReference>
<keyword evidence="6 9" id="KW-1133">Transmembrane helix</keyword>
<reference evidence="10 11" key="1">
    <citation type="submission" date="2019-06" db="EMBL/GenBank/DDBJ databases">
        <authorList>
            <person name="Li M."/>
        </authorList>
    </citation>
    <scope>NUCLEOTIDE SEQUENCE [LARGE SCALE GENOMIC DNA]</scope>
    <source>
        <strain evidence="10 11">BGMRC2036</strain>
    </source>
</reference>
<dbReference type="PANTHER" id="PTHR11795">
    <property type="entry name" value="BRANCHED-CHAIN AMINO ACID TRANSPORT SYSTEM PERMEASE PROTEIN LIVH"/>
    <property type="match status" value="1"/>
</dbReference>
<keyword evidence="7 9" id="KW-0472">Membrane</keyword>
<evidence type="ECO:0000256" key="4">
    <source>
        <dbReference type="ARBA" id="ARBA00022692"/>
    </source>
</evidence>
<keyword evidence="4 9" id="KW-0812">Transmembrane</keyword>
<dbReference type="Proteomes" id="UP000318801">
    <property type="component" value="Unassembled WGS sequence"/>
</dbReference>
<keyword evidence="3" id="KW-1003">Cell membrane</keyword>
<evidence type="ECO:0000313" key="11">
    <source>
        <dbReference type="Proteomes" id="UP000318801"/>
    </source>
</evidence>
<evidence type="ECO:0000256" key="3">
    <source>
        <dbReference type="ARBA" id="ARBA00022475"/>
    </source>
</evidence>
<accession>A0A506UGA3</accession>
<dbReference type="AlphaFoldDB" id="A0A506UGA3"/>
<feature type="transmembrane region" description="Helical" evidence="9">
    <location>
        <begin position="136"/>
        <end position="161"/>
    </location>
</feature>
<dbReference type="GO" id="GO:0022857">
    <property type="term" value="F:transmembrane transporter activity"/>
    <property type="evidence" value="ECO:0007669"/>
    <property type="project" value="InterPro"/>
</dbReference>
<feature type="transmembrane region" description="Helical" evidence="9">
    <location>
        <begin position="67"/>
        <end position="86"/>
    </location>
</feature>
<evidence type="ECO:0000256" key="2">
    <source>
        <dbReference type="ARBA" id="ARBA00022448"/>
    </source>
</evidence>
<gene>
    <name evidence="10" type="ORF">FJU08_04345</name>
</gene>
<dbReference type="EMBL" id="VHLG01000002">
    <property type="protein sequence ID" value="TPW32244.1"/>
    <property type="molecule type" value="Genomic_DNA"/>
</dbReference>